<dbReference type="SUPFAM" id="SSF55073">
    <property type="entry name" value="Nucleotide cyclase"/>
    <property type="match status" value="1"/>
</dbReference>
<dbReference type="InterPro" id="IPR001633">
    <property type="entry name" value="EAL_dom"/>
</dbReference>
<feature type="domain" description="EAL" evidence="1">
    <location>
        <begin position="331"/>
        <end position="585"/>
    </location>
</feature>
<dbReference type="Gene3D" id="3.20.20.450">
    <property type="entry name" value="EAL domain"/>
    <property type="match status" value="1"/>
</dbReference>
<reference evidence="3 4" key="1">
    <citation type="submission" date="2024-07" db="EMBL/GenBank/DDBJ databases">
        <authorList>
            <person name="Thanompreechachai J."/>
            <person name="Duangmal K."/>
        </authorList>
    </citation>
    <scope>NUCLEOTIDE SEQUENCE [LARGE SCALE GENOMIC DNA]</scope>
    <source>
        <strain evidence="3 4">LSe6-4</strain>
    </source>
</reference>
<dbReference type="PANTHER" id="PTHR33121">
    <property type="entry name" value="CYCLIC DI-GMP PHOSPHODIESTERASE PDEF"/>
    <property type="match status" value="1"/>
</dbReference>
<dbReference type="NCBIfam" id="TIGR00254">
    <property type="entry name" value="GGDEF"/>
    <property type="match status" value="1"/>
</dbReference>
<dbReference type="InterPro" id="IPR050706">
    <property type="entry name" value="Cyclic-di-GMP_PDE-like"/>
</dbReference>
<dbReference type="SUPFAM" id="SSF141868">
    <property type="entry name" value="EAL domain-like"/>
    <property type="match status" value="1"/>
</dbReference>
<dbReference type="Gene3D" id="3.30.70.270">
    <property type="match status" value="1"/>
</dbReference>
<evidence type="ECO:0000259" key="1">
    <source>
        <dbReference type="PROSITE" id="PS50883"/>
    </source>
</evidence>
<dbReference type="SMART" id="SM00267">
    <property type="entry name" value="GGDEF"/>
    <property type="match status" value="1"/>
</dbReference>
<sequence>MTIIDAVALSSLPAQSAASLWELSVPAWVVPASTTCGELDARFRAGRPEEDSSVVVLDSRGRRVGSVQRGRFEQAMSGPFGFGRALLARRSVTAVADVDGAALPATASLGDALAAVFERPEQRRYDDLVLRDDRQWRRLPVTSVLEAAASRMAWHASRDGLTGLANRSAFFSHLQHLVLTARSEPGARVGVVFIDLDRLKAVNDTHGHDAGDALIRSVARRLRAASRPEDLVARLGGDEFAVACRLPETSPGAAALALEAVARRHLEAVRLTDGDLAAGARSSASIGASLSGPLDEDVQVDAIVREADAAMYAAKQAGGDRVAPVQRVDPQAAPDGGLARALAAGEVVLHFQPIVSAADGRLLSAEALVRWQHPRAGLLGADRVLRAAREEGLSVELDLHVLGLALAEQARWRGRPGAPGSINVNVSTAALESPTFDEDLLGLLHRHATSPDRLRLELPETASLGTVQAAAPRLHRLARAGIALVVDDMGAGASSLRHLSAFPVQGLKIDRSFVGGMLTRDGDRAVVELLTNLGAGLGVRVTAEGVETAEQARELRRLGVDGLQGFHIARPAPAHVVFGAPTAVPTDRESSPRLS</sequence>
<dbReference type="Pfam" id="PF00563">
    <property type="entry name" value="EAL"/>
    <property type="match status" value="1"/>
</dbReference>
<dbReference type="EMBL" id="JBGFTU010000001">
    <property type="protein sequence ID" value="MEZ0163369.1"/>
    <property type="molecule type" value="Genomic_DNA"/>
</dbReference>
<dbReference type="PROSITE" id="PS50883">
    <property type="entry name" value="EAL"/>
    <property type="match status" value="1"/>
</dbReference>
<name>A0ABV4GX01_9ACTN</name>
<dbReference type="InterPro" id="IPR000160">
    <property type="entry name" value="GGDEF_dom"/>
</dbReference>
<dbReference type="PANTHER" id="PTHR33121:SF70">
    <property type="entry name" value="SIGNALING PROTEIN YKOW"/>
    <property type="match status" value="1"/>
</dbReference>
<evidence type="ECO:0000313" key="4">
    <source>
        <dbReference type="Proteomes" id="UP001565927"/>
    </source>
</evidence>
<organism evidence="3 4">
    <name type="scientific">Kineococcus halophytocola</name>
    <dbReference type="NCBI Taxonomy" id="3234027"/>
    <lineage>
        <taxon>Bacteria</taxon>
        <taxon>Bacillati</taxon>
        <taxon>Actinomycetota</taxon>
        <taxon>Actinomycetes</taxon>
        <taxon>Kineosporiales</taxon>
        <taxon>Kineosporiaceae</taxon>
        <taxon>Kineococcus</taxon>
    </lineage>
</organism>
<evidence type="ECO:0000313" key="3">
    <source>
        <dbReference type="EMBL" id="MEZ0163369.1"/>
    </source>
</evidence>
<evidence type="ECO:0000259" key="2">
    <source>
        <dbReference type="PROSITE" id="PS50887"/>
    </source>
</evidence>
<dbReference type="Proteomes" id="UP001565927">
    <property type="component" value="Unassembled WGS sequence"/>
</dbReference>
<accession>A0ABV4GX01</accession>
<dbReference type="SMART" id="SM00052">
    <property type="entry name" value="EAL"/>
    <property type="match status" value="1"/>
</dbReference>
<proteinExistence type="predicted"/>
<dbReference type="CDD" id="cd01948">
    <property type="entry name" value="EAL"/>
    <property type="match status" value="1"/>
</dbReference>
<comment type="caution">
    <text evidence="3">The sequence shown here is derived from an EMBL/GenBank/DDBJ whole genome shotgun (WGS) entry which is preliminary data.</text>
</comment>
<keyword evidence="4" id="KW-1185">Reference proteome</keyword>
<dbReference type="InterPro" id="IPR043128">
    <property type="entry name" value="Rev_trsase/Diguanyl_cyclase"/>
</dbReference>
<dbReference type="InterPro" id="IPR029787">
    <property type="entry name" value="Nucleotide_cyclase"/>
</dbReference>
<dbReference type="PROSITE" id="PS50887">
    <property type="entry name" value="GGDEF"/>
    <property type="match status" value="1"/>
</dbReference>
<dbReference type="Pfam" id="PF00990">
    <property type="entry name" value="GGDEF"/>
    <property type="match status" value="1"/>
</dbReference>
<feature type="domain" description="GGDEF" evidence="2">
    <location>
        <begin position="187"/>
        <end position="327"/>
    </location>
</feature>
<dbReference type="CDD" id="cd01949">
    <property type="entry name" value="GGDEF"/>
    <property type="match status" value="1"/>
</dbReference>
<protein>
    <submittedName>
        <fullName evidence="3">Bifunctional diguanylate cyclase/phosphodiesterase</fullName>
    </submittedName>
</protein>
<gene>
    <name evidence="3" type="ORF">AB2L27_01170</name>
</gene>
<dbReference type="RefSeq" id="WP_370439618.1">
    <property type="nucleotide sequence ID" value="NZ_JBGFTU010000001.1"/>
</dbReference>
<dbReference type="InterPro" id="IPR035919">
    <property type="entry name" value="EAL_sf"/>
</dbReference>